<organism evidence="1 2">
    <name type="scientific">Blomia tropicalis</name>
    <name type="common">Mite</name>
    <dbReference type="NCBI Taxonomy" id="40697"/>
    <lineage>
        <taxon>Eukaryota</taxon>
        <taxon>Metazoa</taxon>
        <taxon>Ecdysozoa</taxon>
        <taxon>Arthropoda</taxon>
        <taxon>Chelicerata</taxon>
        <taxon>Arachnida</taxon>
        <taxon>Acari</taxon>
        <taxon>Acariformes</taxon>
        <taxon>Sarcoptiformes</taxon>
        <taxon>Astigmata</taxon>
        <taxon>Glycyphagoidea</taxon>
        <taxon>Echimyopodidae</taxon>
        <taxon>Blomia</taxon>
    </lineage>
</organism>
<evidence type="ECO:0000313" key="2">
    <source>
        <dbReference type="Proteomes" id="UP001142055"/>
    </source>
</evidence>
<evidence type="ECO:0000313" key="1">
    <source>
        <dbReference type="EMBL" id="KAJ6222248.1"/>
    </source>
</evidence>
<reference evidence="1" key="1">
    <citation type="submission" date="2022-12" db="EMBL/GenBank/DDBJ databases">
        <title>Genome assemblies of Blomia tropicalis.</title>
        <authorList>
            <person name="Cui Y."/>
        </authorList>
    </citation>
    <scope>NUCLEOTIDE SEQUENCE</scope>
    <source>
        <tissue evidence="1">Adult mites</tissue>
    </source>
</reference>
<dbReference type="Proteomes" id="UP001142055">
    <property type="component" value="Chromosome 1"/>
</dbReference>
<sequence length="101" mass="11887">LVVCSRSPSTRANNEICDINSDIRGNNSNIVYNMIVDQHQCNEANWIIASWWHRYWLICLAIIFGNITNDKSAPNRLHSFRSNMERLNPRFSRKKHKLEET</sequence>
<proteinExistence type="predicted"/>
<dbReference type="AlphaFoldDB" id="A0A9Q0RNC5"/>
<feature type="non-terminal residue" evidence="1">
    <location>
        <position position="1"/>
    </location>
</feature>
<comment type="caution">
    <text evidence="1">The sequence shown here is derived from an EMBL/GenBank/DDBJ whole genome shotgun (WGS) entry which is preliminary data.</text>
</comment>
<protein>
    <submittedName>
        <fullName evidence="1">Uncharacterized protein</fullName>
    </submittedName>
</protein>
<name>A0A9Q0RNC5_BLOTA</name>
<feature type="non-terminal residue" evidence="1">
    <location>
        <position position="101"/>
    </location>
</feature>
<dbReference type="EMBL" id="JAPWDV010000001">
    <property type="protein sequence ID" value="KAJ6222248.1"/>
    <property type="molecule type" value="Genomic_DNA"/>
</dbReference>
<gene>
    <name evidence="1" type="ORF">RDWZM_000793</name>
</gene>
<keyword evidence="2" id="KW-1185">Reference proteome</keyword>
<accession>A0A9Q0RNC5</accession>